<proteinExistence type="predicted"/>
<gene>
    <name evidence="2" type="ORF">POL25_19935</name>
</gene>
<evidence type="ECO:0000259" key="1">
    <source>
        <dbReference type="PROSITE" id="PS51782"/>
    </source>
</evidence>
<organism evidence="2 3">
    <name type="scientific">Nannocystis bainbridge</name>
    <dbReference type="NCBI Taxonomy" id="2995303"/>
    <lineage>
        <taxon>Bacteria</taxon>
        <taxon>Pseudomonadati</taxon>
        <taxon>Myxococcota</taxon>
        <taxon>Polyangia</taxon>
        <taxon>Nannocystales</taxon>
        <taxon>Nannocystaceae</taxon>
        <taxon>Nannocystis</taxon>
    </lineage>
</organism>
<dbReference type="InterPro" id="IPR036366">
    <property type="entry name" value="PGBDSf"/>
</dbReference>
<evidence type="ECO:0000313" key="3">
    <source>
        <dbReference type="Proteomes" id="UP001221686"/>
    </source>
</evidence>
<dbReference type="InterPro" id="IPR036779">
    <property type="entry name" value="LysM_dom_sf"/>
</dbReference>
<dbReference type="PROSITE" id="PS51782">
    <property type="entry name" value="LYSM"/>
    <property type="match status" value="1"/>
</dbReference>
<protein>
    <submittedName>
        <fullName evidence="2">Peptidoglycan-binding domain-containing protein</fullName>
    </submittedName>
</protein>
<dbReference type="Gene3D" id="1.10.101.10">
    <property type="entry name" value="PGBD-like superfamily/PGBD"/>
    <property type="match status" value="1"/>
</dbReference>
<accession>A0ABT5E1I1</accession>
<keyword evidence="3" id="KW-1185">Reference proteome</keyword>
<reference evidence="2 3" key="1">
    <citation type="submission" date="2022-11" db="EMBL/GenBank/DDBJ databases">
        <title>Minimal conservation of predation-associated metabolite biosynthetic gene clusters underscores biosynthetic potential of Myxococcota including descriptions for ten novel species: Archangium lansinium sp. nov., Myxococcus landrumus sp. nov., Nannocystis bai.</title>
        <authorList>
            <person name="Ahearne A."/>
            <person name="Stevens C."/>
            <person name="Dowd S."/>
        </authorList>
    </citation>
    <scope>NUCLEOTIDE SEQUENCE [LARGE SCALE GENOMIC DNA]</scope>
    <source>
        <strain evidence="2 3">BB15-2</strain>
    </source>
</reference>
<dbReference type="RefSeq" id="WP_272087695.1">
    <property type="nucleotide sequence ID" value="NZ_JAQNDL010000002.1"/>
</dbReference>
<dbReference type="InterPro" id="IPR036365">
    <property type="entry name" value="PGBD-like_sf"/>
</dbReference>
<name>A0ABT5E1I1_9BACT</name>
<sequence length="211" mass="22621">MPKQRKVEPGDCLSSIAYEHGFFSATVWNAGANAGLRSARREPNLLVPGDVVVIPDRRDKGVGCPTDQRTLFRRRGVPARLNLGFVEDEEPCADTPYVLLVDGARFEGVTDGEGRLSVPISPAARQARVILGVGPEAVEYTFNLGRLLPPDQDDGVRARLENFGHSCGGETGPLGPQTAAALRNFQVEQGLAPSGIVDDETRARLSAHHGS</sequence>
<dbReference type="Pfam" id="PF01471">
    <property type="entry name" value="PG_binding_1"/>
    <property type="match status" value="1"/>
</dbReference>
<feature type="domain" description="LysM" evidence="1">
    <location>
        <begin position="3"/>
        <end position="54"/>
    </location>
</feature>
<comment type="caution">
    <text evidence="2">The sequence shown here is derived from an EMBL/GenBank/DDBJ whole genome shotgun (WGS) entry which is preliminary data.</text>
</comment>
<evidence type="ECO:0000313" key="2">
    <source>
        <dbReference type="EMBL" id="MDC0719184.1"/>
    </source>
</evidence>
<dbReference type="EMBL" id="JAQNDL010000002">
    <property type="protein sequence ID" value="MDC0719184.1"/>
    <property type="molecule type" value="Genomic_DNA"/>
</dbReference>
<dbReference type="Gene3D" id="3.10.350.10">
    <property type="entry name" value="LysM domain"/>
    <property type="match status" value="1"/>
</dbReference>
<dbReference type="InterPro" id="IPR018392">
    <property type="entry name" value="LysM"/>
</dbReference>
<dbReference type="SUPFAM" id="SSF47090">
    <property type="entry name" value="PGBD-like"/>
    <property type="match status" value="1"/>
</dbReference>
<dbReference type="Proteomes" id="UP001221686">
    <property type="component" value="Unassembled WGS sequence"/>
</dbReference>
<dbReference type="InterPro" id="IPR002477">
    <property type="entry name" value="Peptidoglycan-bd-like"/>
</dbReference>